<keyword evidence="3" id="KW-1185">Reference proteome</keyword>
<gene>
    <name evidence="2" type="ORF">HY36_02495</name>
</gene>
<reference evidence="2 3" key="1">
    <citation type="journal article" date="2014" name="Antonie Van Leeuwenhoek">
        <title>Hyphomonas beringensis sp. nov. and Hyphomonas chukchiensis sp. nov., isolated from surface seawater of the Bering Sea and Chukchi Sea.</title>
        <authorList>
            <person name="Li C."/>
            <person name="Lai Q."/>
            <person name="Li G."/>
            <person name="Dong C."/>
            <person name="Wang J."/>
            <person name="Liao Y."/>
            <person name="Shao Z."/>
        </authorList>
    </citation>
    <scope>NUCLEOTIDE SEQUENCE [LARGE SCALE GENOMIC DNA]</scope>
    <source>
        <strain evidence="2 3">22II1-22F38</strain>
    </source>
</reference>
<dbReference type="RefSeq" id="WP_035547692.1">
    <property type="nucleotide sequence ID" value="NZ_AWFH01000001.1"/>
</dbReference>
<dbReference type="Proteomes" id="UP000024547">
    <property type="component" value="Unassembled WGS sequence"/>
</dbReference>
<evidence type="ECO:0000256" key="1">
    <source>
        <dbReference type="PROSITE-ProRule" id="PRU00182"/>
    </source>
</evidence>
<dbReference type="GeneID" id="92499462"/>
<protein>
    <submittedName>
        <fullName evidence="2">Uncharacterized protein</fullName>
    </submittedName>
</protein>
<evidence type="ECO:0000313" key="3">
    <source>
        <dbReference type="Proteomes" id="UP000024547"/>
    </source>
</evidence>
<dbReference type="OrthoDB" id="9797176at2"/>
<proteinExistence type="predicted"/>
<dbReference type="CDD" id="cd00165">
    <property type="entry name" value="S4"/>
    <property type="match status" value="1"/>
</dbReference>
<comment type="caution">
    <text evidence="2">The sequence shown here is derived from an EMBL/GenBank/DDBJ whole genome shotgun (WGS) entry which is preliminary data.</text>
</comment>
<name>A0A059ECK9_9PROT</name>
<dbReference type="InterPro" id="IPR036986">
    <property type="entry name" value="S4_RNA-bd_sf"/>
</dbReference>
<organism evidence="2 3">
    <name type="scientific">Hyphomonas atlantica</name>
    <dbReference type="NCBI Taxonomy" id="1280948"/>
    <lineage>
        <taxon>Bacteria</taxon>
        <taxon>Pseudomonadati</taxon>
        <taxon>Pseudomonadota</taxon>
        <taxon>Alphaproteobacteria</taxon>
        <taxon>Hyphomonadales</taxon>
        <taxon>Hyphomonadaceae</taxon>
        <taxon>Hyphomonas</taxon>
    </lineage>
</organism>
<evidence type="ECO:0000313" key="2">
    <source>
        <dbReference type="EMBL" id="KCZ65272.1"/>
    </source>
</evidence>
<dbReference type="STRING" id="1280948.HY36_02495"/>
<dbReference type="PATRIC" id="fig|1280948.3.peg.493"/>
<dbReference type="EMBL" id="AWFH01000001">
    <property type="protein sequence ID" value="KCZ65272.1"/>
    <property type="molecule type" value="Genomic_DNA"/>
</dbReference>
<dbReference type="GO" id="GO:0003723">
    <property type="term" value="F:RNA binding"/>
    <property type="evidence" value="ECO:0007669"/>
    <property type="project" value="UniProtKB-KW"/>
</dbReference>
<keyword evidence="1" id="KW-0694">RNA-binding</keyword>
<dbReference type="SUPFAM" id="SSF55174">
    <property type="entry name" value="Alpha-L RNA-binding motif"/>
    <property type="match status" value="1"/>
</dbReference>
<sequence length="95" mass="10599">MTETPTLRLDVWLWRARFFKTRALSGAHIRKRGIRLTRNGQTRRVNKPGATIAVADIVTMALGGHIKAVEVLDLGTRRGPADEAAALYQTLEMDE</sequence>
<accession>A0A059ECK9</accession>
<dbReference type="AlphaFoldDB" id="A0A059ECK9"/>
<dbReference type="PROSITE" id="PS50889">
    <property type="entry name" value="S4"/>
    <property type="match status" value="1"/>
</dbReference>
<dbReference type="eggNOG" id="COG1188">
    <property type="taxonomic scope" value="Bacteria"/>
</dbReference>
<dbReference type="Gene3D" id="3.10.290.10">
    <property type="entry name" value="RNA-binding S4 domain"/>
    <property type="match status" value="1"/>
</dbReference>